<dbReference type="OrthoDB" id="2384430at2759"/>
<evidence type="ECO:0000313" key="1">
    <source>
        <dbReference type="EMBL" id="CAG8493638.1"/>
    </source>
</evidence>
<dbReference type="SUPFAM" id="SSF81901">
    <property type="entry name" value="HCP-like"/>
    <property type="match status" value="1"/>
</dbReference>
<protein>
    <submittedName>
        <fullName evidence="1">5821_t:CDS:1</fullName>
    </submittedName>
</protein>
<dbReference type="InterPro" id="IPR011990">
    <property type="entry name" value="TPR-like_helical_dom_sf"/>
</dbReference>
<dbReference type="Gene3D" id="1.25.40.10">
    <property type="entry name" value="Tetratricopeptide repeat domain"/>
    <property type="match status" value="1"/>
</dbReference>
<comment type="caution">
    <text evidence="1">The sequence shown here is derived from an EMBL/GenBank/DDBJ whole genome shotgun (WGS) entry which is preliminary data.</text>
</comment>
<sequence>MAEYPDLYEDKTSFVRWQHSSHATFNTLKKDINGKIFYYPEKEIELPQKEWIWYLKKNEEKHFELYLKSVEKGTLVACVDKDYQKAFKWKAVECCDISGQYEVRKCFYEGWVTEKDIIDAVYWPIKTKRKWHNNVNINNLRMDSFQEIVEDGFELSPYFATENGKFLST</sequence>
<gene>
    <name evidence="1" type="ORF">DEBURN_LOCUS4309</name>
</gene>
<accession>A0A9N8ZGY3</accession>
<organism evidence="1 2">
    <name type="scientific">Diversispora eburnea</name>
    <dbReference type="NCBI Taxonomy" id="1213867"/>
    <lineage>
        <taxon>Eukaryota</taxon>
        <taxon>Fungi</taxon>
        <taxon>Fungi incertae sedis</taxon>
        <taxon>Mucoromycota</taxon>
        <taxon>Glomeromycotina</taxon>
        <taxon>Glomeromycetes</taxon>
        <taxon>Diversisporales</taxon>
        <taxon>Diversisporaceae</taxon>
        <taxon>Diversispora</taxon>
    </lineage>
</organism>
<dbReference type="EMBL" id="CAJVPK010000320">
    <property type="protein sequence ID" value="CAG8493638.1"/>
    <property type="molecule type" value="Genomic_DNA"/>
</dbReference>
<keyword evidence="2" id="KW-1185">Reference proteome</keyword>
<proteinExistence type="predicted"/>
<dbReference type="Proteomes" id="UP000789706">
    <property type="component" value="Unassembled WGS sequence"/>
</dbReference>
<evidence type="ECO:0000313" key="2">
    <source>
        <dbReference type="Proteomes" id="UP000789706"/>
    </source>
</evidence>
<dbReference type="AlphaFoldDB" id="A0A9N8ZGY3"/>
<name>A0A9N8ZGY3_9GLOM</name>
<reference evidence="1" key="1">
    <citation type="submission" date="2021-06" db="EMBL/GenBank/DDBJ databases">
        <authorList>
            <person name="Kallberg Y."/>
            <person name="Tangrot J."/>
            <person name="Rosling A."/>
        </authorList>
    </citation>
    <scope>NUCLEOTIDE SEQUENCE</scope>
    <source>
        <strain evidence="1">AZ414A</strain>
    </source>
</reference>